<dbReference type="InterPro" id="IPR014762">
    <property type="entry name" value="DNA_mismatch_repair_CS"/>
</dbReference>
<dbReference type="FunFam" id="3.30.565.10:FF:000003">
    <property type="entry name" value="DNA mismatch repair endonuclease MutL"/>
    <property type="match status" value="1"/>
</dbReference>
<dbReference type="Pfam" id="PF13589">
    <property type="entry name" value="HATPase_c_3"/>
    <property type="match status" value="1"/>
</dbReference>
<sequence length="788" mass="89014">MTNIQILPPLVANQIAAGEVVERPASIVKELVENSIDAQATSISVDIEDGGKELIRIRDNGQGIEKDQLDLALAPHATSKLRNIDDLSSLVSYGFRGEALASISSVAKLTLTSRHHQADVAWQIYNQGKEYRTSSTPVAHPQGTSIEVRELFFNTPARQKFLKSGSVEYNHIEDLIQRMAIVNPAIDWTLSHNGKQRLRLRALAPDDFKGRIQQIMPQTFSASALEIKAQIPLFNLKLRLIVEPNAALTTRNNKIQYSYINQRMIKDKVVISAVKQAFEELFNNVNLSYILFLEIDSQALDVNVHPAKAEVRFVDAHKVHSFIFQNLYVQLARIRNFDPKIVDLVLANRQEEQNLIDRSQVEELEQLRAKANSLLKPSHLRPQGETKVATRISAIDNKNSFAKFSSPWPGSKEKTSNFKEESFSQSQDAGQEQINKLVDDLFALTPETSPSKETELQSSASQNHAGFNPFEEASQQAQEKHSQEQSANQAELALAKDSLDFDPLQEPELQEKINQALENLNRLNEEEPLEPAELTTSHHEFFKELERQSQLEPSSSFTPASPALKQQQKQSFIAEKNTVKMLDNLLGKKEAKAPNRQSDEAFEPSLEAVQENTQEQNLAPSELLTQVLQKNKPNTSAWNLDLLFLLEVNTFASLVNQEQVLQALALAPEQLSEQNLSRPHWFFTRQSDELSILTCQEQQTLWQIHGKVYLISNFTFIQGLQQVYTELATKVKHEQEQQLLLDFVQLLQQDKYLANLDIYATVLLVSQALGAFTPELVKFLTEKSYAIL</sequence>
<dbReference type="OrthoDB" id="9763467at2"/>
<keyword evidence="3 5" id="KW-0227">DNA damage</keyword>
<dbReference type="SMART" id="SM01340">
    <property type="entry name" value="DNA_mis_repair"/>
    <property type="match status" value="1"/>
</dbReference>
<dbReference type="InterPro" id="IPR038973">
    <property type="entry name" value="MutL/Mlh/Pms-like"/>
</dbReference>
<name>A0A3A1Y3D1_9GAMM</name>
<dbReference type="PANTHER" id="PTHR10073:SF12">
    <property type="entry name" value="DNA MISMATCH REPAIR PROTEIN MLH1"/>
    <property type="match status" value="1"/>
</dbReference>
<dbReference type="AlphaFoldDB" id="A0A3A1Y3D1"/>
<dbReference type="GO" id="GO:0032300">
    <property type="term" value="C:mismatch repair complex"/>
    <property type="evidence" value="ECO:0007669"/>
    <property type="project" value="InterPro"/>
</dbReference>
<dbReference type="PROSITE" id="PS00058">
    <property type="entry name" value="DNA_MISMATCH_REPAIR_1"/>
    <property type="match status" value="1"/>
</dbReference>
<dbReference type="SUPFAM" id="SSF54211">
    <property type="entry name" value="Ribosomal protein S5 domain 2-like"/>
    <property type="match status" value="1"/>
</dbReference>
<evidence type="ECO:0000256" key="4">
    <source>
        <dbReference type="ARBA" id="ARBA00023204"/>
    </source>
</evidence>
<dbReference type="Pfam" id="PF01119">
    <property type="entry name" value="DNA_mis_repair"/>
    <property type="match status" value="1"/>
</dbReference>
<dbReference type="SUPFAM" id="SSF55874">
    <property type="entry name" value="ATPase domain of HSP90 chaperone/DNA topoisomerase II/histidine kinase"/>
    <property type="match status" value="1"/>
</dbReference>
<feature type="region of interest" description="Disordered" evidence="6">
    <location>
        <begin position="545"/>
        <end position="569"/>
    </location>
</feature>
<dbReference type="Gene3D" id="3.30.230.10">
    <property type="match status" value="1"/>
</dbReference>
<accession>A0A3A1Y3D1</accession>
<dbReference type="GO" id="GO:0030983">
    <property type="term" value="F:mismatched DNA binding"/>
    <property type="evidence" value="ECO:0007669"/>
    <property type="project" value="InterPro"/>
</dbReference>
<evidence type="ECO:0000256" key="5">
    <source>
        <dbReference type="HAMAP-Rule" id="MF_00149"/>
    </source>
</evidence>
<reference evidence="8 9" key="1">
    <citation type="submission" date="2017-08" db="EMBL/GenBank/DDBJ databases">
        <title>Reclassification of Bisgaard taxon 37 and 44.</title>
        <authorList>
            <person name="Christensen H."/>
        </authorList>
    </citation>
    <scope>NUCLEOTIDE SEQUENCE [LARGE SCALE GENOMIC DNA]</scope>
    <source>
        <strain evidence="8 9">B96_4</strain>
    </source>
</reference>
<feature type="domain" description="DNA mismatch repair protein S5" evidence="7">
    <location>
        <begin position="212"/>
        <end position="332"/>
    </location>
</feature>
<evidence type="ECO:0000256" key="2">
    <source>
        <dbReference type="ARBA" id="ARBA00021975"/>
    </source>
</evidence>
<comment type="caution">
    <text evidence="8">The sequence shown here is derived from an EMBL/GenBank/DDBJ whole genome shotgun (WGS) entry which is preliminary data.</text>
</comment>
<dbReference type="EMBL" id="NRJH01000026">
    <property type="protein sequence ID" value="RIY32842.1"/>
    <property type="molecule type" value="Genomic_DNA"/>
</dbReference>
<evidence type="ECO:0000256" key="3">
    <source>
        <dbReference type="ARBA" id="ARBA00022763"/>
    </source>
</evidence>
<feature type="compositionally biased region" description="Basic and acidic residues" evidence="6">
    <location>
        <begin position="411"/>
        <end position="422"/>
    </location>
</feature>
<feature type="compositionally biased region" description="Polar residues" evidence="6">
    <location>
        <begin position="550"/>
        <end position="569"/>
    </location>
</feature>
<keyword evidence="9" id="KW-1185">Reference proteome</keyword>
<dbReference type="InterPro" id="IPR020568">
    <property type="entry name" value="Ribosomal_Su5_D2-typ_SF"/>
</dbReference>
<evidence type="ECO:0000313" key="8">
    <source>
        <dbReference type="EMBL" id="RIY32842.1"/>
    </source>
</evidence>
<dbReference type="InterPro" id="IPR036890">
    <property type="entry name" value="HATPase_C_sf"/>
</dbReference>
<dbReference type="InterPro" id="IPR020667">
    <property type="entry name" value="DNA_mismatch_repair_MutL"/>
</dbReference>
<dbReference type="GO" id="GO:0006298">
    <property type="term" value="P:mismatch repair"/>
    <property type="evidence" value="ECO:0007669"/>
    <property type="project" value="UniProtKB-UniRule"/>
</dbReference>
<dbReference type="Gene3D" id="3.30.565.10">
    <property type="entry name" value="Histidine kinase-like ATPase, C-terminal domain"/>
    <property type="match status" value="1"/>
</dbReference>
<dbReference type="PANTHER" id="PTHR10073">
    <property type="entry name" value="DNA MISMATCH REPAIR PROTEIN MLH, PMS, MUTL"/>
    <property type="match status" value="1"/>
</dbReference>
<evidence type="ECO:0000259" key="7">
    <source>
        <dbReference type="SMART" id="SM01340"/>
    </source>
</evidence>
<evidence type="ECO:0000256" key="6">
    <source>
        <dbReference type="SAM" id="MobiDB-lite"/>
    </source>
</evidence>
<comment type="similarity">
    <text evidence="1 5">Belongs to the DNA mismatch repair MutL/HexB family.</text>
</comment>
<evidence type="ECO:0000313" key="9">
    <source>
        <dbReference type="Proteomes" id="UP000266258"/>
    </source>
</evidence>
<organism evidence="8 9">
    <name type="scientific">Psittacicella melopsittaci</name>
    <dbReference type="NCBI Taxonomy" id="2028576"/>
    <lineage>
        <taxon>Bacteria</taxon>
        <taxon>Pseudomonadati</taxon>
        <taxon>Pseudomonadota</taxon>
        <taxon>Gammaproteobacteria</taxon>
        <taxon>Pasteurellales</taxon>
        <taxon>Psittacicellaceae</taxon>
        <taxon>Psittacicella</taxon>
    </lineage>
</organism>
<evidence type="ECO:0000256" key="1">
    <source>
        <dbReference type="ARBA" id="ARBA00006082"/>
    </source>
</evidence>
<dbReference type="Proteomes" id="UP000266258">
    <property type="component" value="Unassembled WGS sequence"/>
</dbReference>
<dbReference type="GO" id="GO:0005524">
    <property type="term" value="F:ATP binding"/>
    <property type="evidence" value="ECO:0007669"/>
    <property type="project" value="InterPro"/>
</dbReference>
<dbReference type="GO" id="GO:0140664">
    <property type="term" value="F:ATP-dependent DNA damage sensor activity"/>
    <property type="evidence" value="ECO:0007669"/>
    <property type="project" value="InterPro"/>
</dbReference>
<gene>
    <name evidence="5" type="primary">mutL</name>
    <name evidence="8" type="ORF">CJP74_03390</name>
</gene>
<dbReference type="InterPro" id="IPR014721">
    <property type="entry name" value="Ribsml_uS5_D2-typ_fold_subgr"/>
</dbReference>
<dbReference type="InterPro" id="IPR002099">
    <property type="entry name" value="MutL/Mlh/PMS"/>
</dbReference>
<dbReference type="NCBIfam" id="TIGR00585">
    <property type="entry name" value="mutl"/>
    <property type="match status" value="1"/>
</dbReference>
<dbReference type="CDD" id="cd16926">
    <property type="entry name" value="HATPase_MutL-MLH-PMS-like"/>
    <property type="match status" value="1"/>
</dbReference>
<dbReference type="GO" id="GO:0016887">
    <property type="term" value="F:ATP hydrolysis activity"/>
    <property type="evidence" value="ECO:0007669"/>
    <property type="project" value="InterPro"/>
</dbReference>
<keyword evidence="4 5" id="KW-0234">DNA repair</keyword>
<feature type="region of interest" description="Disordered" evidence="6">
    <location>
        <begin position="403"/>
        <end position="430"/>
    </location>
</feature>
<protein>
    <recommendedName>
        <fullName evidence="2 5">DNA mismatch repair protein MutL</fullName>
    </recommendedName>
</protein>
<dbReference type="HAMAP" id="MF_00149">
    <property type="entry name" value="DNA_mis_repair"/>
    <property type="match status" value="1"/>
</dbReference>
<proteinExistence type="inferred from homology"/>
<dbReference type="InterPro" id="IPR013507">
    <property type="entry name" value="DNA_mismatch_S5_2-like"/>
</dbReference>
<comment type="function">
    <text evidence="5">This protein is involved in the repair of mismatches in DNA. It is required for dam-dependent methyl-directed DNA mismatch repair. May act as a 'molecular matchmaker', a protein that promotes the formation of a stable complex between two or more DNA-binding proteins in an ATP-dependent manner without itself being part of a final effector complex.</text>
</comment>
<dbReference type="RefSeq" id="WP_119496861.1">
    <property type="nucleotide sequence ID" value="NZ_NRJH01000026.1"/>
</dbReference>